<comment type="caution">
    <text evidence="1">The sequence shown here is derived from an EMBL/GenBank/DDBJ whole genome shotgun (WGS) entry which is preliminary data.</text>
</comment>
<evidence type="ECO:0000313" key="2">
    <source>
        <dbReference type="Proteomes" id="UP000461730"/>
    </source>
</evidence>
<accession>A0A7K1U6H5</accession>
<dbReference type="EMBL" id="WRXN01000006">
    <property type="protein sequence ID" value="MVT09886.1"/>
    <property type="molecule type" value="Genomic_DNA"/>
</dbReference>
<organism evidence="1 2">
    <name type="scientific">Chitinophaga tropicalis</name>
    <dbReference type="NCBI Taxonomy" id="2683588"/>
    <lineage>
        <taxon>Bacteria</taxon>
        <taxon>Pseudomonadati</taxon>
        <taxon>Bacteroidota</taxon>
        <taxon>Chitinophagia</taxon>
        <taxon>Chitinophagales</taxon>
        <taxon>Chitinophagaceae</taxon>
        <taxon>Chitinophaga</taxon>
    </lineage>
</organism>
<name>A0A7K1U6H5_9BACT</name>
<evidence type="ECO:0000313" key="1">
    <source>
        <dbReference type="EMBL" id="MVT09886.1"/>
    </source>
</evidence>
<reference evidence="1 2" key="1">
    <citation type="submission" date="2019-12" db="EMBL/GenBank/DDBJ databases">
        <title>Chitinophaga sp. strain ysch24 (GDMCC 1.1355), whole genome shotgun sequence.</title>
        <authorList>
            <person name="Zhang X."/>
        </authorList>
    </citation>
    <scope>NUCLEOTIDE SEQUENCE [LARGE SCALE GENOMIC DNA]</scope>
    <source>
        <strain evidence="2">ysch24</strain>
    </source>
</reference>
<sequence>MAFCKKAGQKIKQVLKQFDSFIALHAEEALRVTKIIKSALESPLADLLEAIIPGDADTIFKNKVLQALETGIDTLNIVNTCSKEPNLEAKLICFVAALKNVTPELQDAVLQKLQSILLRELDGNTKKQNVYDLFSQAKYSESK</sequence>
<protein>
    <submittedName>
        <fullName evidence="1">Uncharacterized protein</fullName>
    </submittedName>
</protein>
<dbReference type="Proteomes" id="UP000461730">
    <property type="component" value="Unassembled WGS sequence"/>
</dbReference>
<proteinExistence type="predicted"/>
<dbReference type="RefSeq" id="WP_157307322.1">
    <property type="nucleotide sequence ID" value="NZ_WRXN01000006.1"/>
</dbReference>
<dbReference type="AlphaFoldDB" id="A0A7K1U6H5"/>
<keyword evidence="2" id="KW-1185">Reference proteome</keyword>
<gene>
    <name evidence="1" type="ORF">GO493_16565</name>
</gene>